<dbReference type="InterPro" id="IPR006056">
    <property type="entry name" value="RidA"/>
</dbReference>
<name>A0A6L3ZH80_9FLAO</name>
<dbReference type="RefSeq" id="WP_151691943.1">
    <property type="nucleotide sequence ID" value="NZ_BMGX01000002.1"/>
</dbReference>
<dbReference type="PANTHER" id="PTHR11803">
    <property type="entry name" value="2-IMINOBUTANOATE/2-IMINOPROPANOATE DEAMINASE RIDA"/>
    <property type="match status" value="1"/>
</dbReference>
<dbReference type="FunFam" id="3.30.1330.40:FF:000001">
    <property type="entry name" value="L-PSP family endoribonuclease"/>
    <property type="match status" value="1"/>
</dbReference>
<evidence type="ECO:0000313" key="3">
    <source>
        <dbReference type="Proteomes" id="UP000484164"/>
    </source>
</evidence>
<dbReference type="EMBL" id="WBVQ01000001">
    <property type="protein sequence ID" value="KAB2817372.1"/>
    <property type="molecule type" value="Genomic_DNA"/>
</dbReference>
<dbReference type="AlphaFoldDB" id="A0A6L3ZH80"/>
<dbReference type="SUPFAM" id="SSF55298">
    <property type="entry name" value="YjgF-like"/>
    <property type="match status" value="1"/>
</dbReference>
<dbReference type="NCBIfam" id="TIGR00004">
    <property type="entry name" value="Rid family detoxifying hydrolase"/>
    <property type="match status" value="1"/>
</dbReference>
<dbReference type="InterPro" id="IPR035959">
    <property type="entry name" value="RutC-like_sf"/>
</dbReference>
<dbReference type="OrthoDB" id="9803101at2"/>
<dbReference type="Pfam" id="PF01042">
    <property type="entry name" value="Ribonuc_L-PSP"/>
    <property type="match status" value="1"/>
</dbReference>
<dbReference type="CDD" id="cd00448">
    <property type="entry name" value="YjgF_YER057c_UK114_family"/>
    <property type="match status" value="1"/>
</dbReference>
<gene>
    <name evidence="2" type="ORF">F8C82_02970</name>
</gene>
<accession>A0A6L3ZH80</accession>
<protein>
    <submittedName>
        <fullName evidence="2">RidA family protein</fullName>
    </submittedName>
</protein>
<evidence type="ECO:0000256" key="1">
    <source>
        <dbReference type="ARBA" id="ARBA00010552"/>
    </source>
</evidence>
<comment type="similarity">
    <text evidence="1">Belongs to the RutC family.</text>
</comment>
<organism evidence="2 3">
    <name type="scientific">Phaeocystidibacter marisrubri</name>
    <dbReference type="NCBI Taxonomy" id="1577780"/>
    <lineage>
        <taxon>Bacteria</taxon>
        <taxon>Pseudomonadati</taxon>
        <taxon>Bacteroidota</taxon>
        <taxon>Flavobacteriia</taxon>
        <taxon>Flavobacteriales</taxon>
        <taxon>Phaeocystidibacteraceae</taxon>
        <taxon>Phaeocystidibacter</taxon>
    </lineage>
</organism>
<dbReference type="InterPro" id="IPR006175">
    <property type="entry name" value="YjgF/YER057c/UK114"/>
</dbReference>
<dbReference type="Gene3D" id="3.30.1330.40">
    <property type="entry name" value="RutC-like"/>
    <property type="match status" value="1"/>
</dbReference>
<evidence type="ECO:0000313" key="2">
    <source>
        <dbReference type="EMBL" id="KAB2817372.1"/>
    </source>
</evidence>
<proteinExistence type="inferred from homology"/>
<dbReference type="GO" id="GO:0019239">
    <property type="term" value="F:deaminase activity"/>
    <property type="evidence" value="ECO:0007669"/>
    <property type="project" value="TreeGrafter"/>
</dbReference>
<reference evidence="2 3" key="1">
    <citation type="submission" date="2019-10" db="EMBL/GenBank/DDBJ databases">
        <title>Genome sequence of Phaeocystidibacter marisrubri JCM30614 (type strain).</title>
        <authorList>
            <person name="Bowman J.P."/>
        </authorList>
    </citation>
    <scope>NUCLEOTIDE SEQUENCE [LARGE SCALE GENOMIC DNA]</scope>
    <source>
        <strain evidence="2 3">JCM 30614</strain>
    </source>
</reference>
<dbReference type="PANTHER" id="PTHR11803:SF39">
    <property type="entry name" value="2-IMINOBUTANOATE_2-IMINOPROPANOATE DEAMINASE"/>
    <property type="match status" value="1"/>
</dbReference>
<dbReference type="GO" id="GO:0005829">
    <property type="term" value="C:cytosol"/>
    <property type="evidence" value="ECO:0007669"/>
    <property type="project" value="TreeGrafter"/>
</dbReference>
<keyword evidence="3" id="KW-1185">Reference proteome</keyword>
<sequence>MKEVITTDEAPAPIGPYNQAIKSGNTIYVSGQIAINPATGELEMGDIQIETTRVLENLKAVLKAGGFQLSDVVKCSIFISDMGQFSQINDVYSKYFDGHEAPARETVQVSCLPKNVNVEISCIAVQ</sequence>
<comment type="caution">
    <text evidence="2">The sequence shown here is derived from an EMBL/GenBank/DDBJ whole genome shotgun (WGS) entry which is preliminary data.</text>
</comment>
<dbReference type="Proteomes" id="UP000484164">
    <property type="component" value="Unassembled WGS sequence"/>
</dbReference>